<evidence type="ECO:0000256" key="1">
    <source>
        <dbReference type="SAM" id="MobiDB-lite"/>
    </source>
</evidence>
<dbReference type="AlphaFoldDB" id="A0A8S9HMB9"/>
<feature type="region of interest" description="Disordered" evidence="1">
    <location>
        <begin position="39"/>
        <end position="62"/>
    </location>
</feature>
<protein>
    <submittedName>
        <fullName evidence="2">Uncharacterized protein</fullName>
    </submittedName>
</protein>
<dbReference type="Proteomes" id="UP000712281">
    <property type="component" value="Unassembled WGS sequence"/>
</dbReference>
<comment type="caution">
    <text evidence="2">The sequence shown here is derived from an EMBL/GenBank/DDBJ whole genome shotgun (WGS) entry which is preliminary data.</text>
</comment>
<reference evidence="2" key="1">
    <citation type="submission" date="2019-12" db="EMBL/GenBank/DDBJ databases">
        <title>Genome sequencing and annotation of Brassica cretica.</title>
        <authorList>
            <person name="Studholme D.J."/>
            <person name="Sarris P.F."/>
        </authorList>
    </citation>
    <scope>NUCLEOTIDE SEQUENCE</scope>
    <source>
        <strain evidence="2">PFS-001/15</strain>
        <tissue evidence="2">Leaf</tissue>
    </source>
</reference>
<proteinExistence type="predicted"/>
<accession>A0A8S9HMB9</accession>
<evidence type="ECO:0000313" key="3">
    <source>
        <dbReference type="Proteomes" id="UP000712281"/>
    </source>
</evidence>
<gene>
    <name evidence="2" type="ORF">F2Q68_00012905</name>
</gene>
<dbReference type="EMBL" id="QGKW02001940">
    <property type="protein sequence ID" value="KAF2559615.1"/>
    <property type="molecule type" value="Genomic_DNA"/>
</dbReference>
<evidence type="ECO:0000313" key="2">
    <source>
        <dbReference type="EMBL" id="KAF2559615.1"/>
    </source>
</evidence>
<feature type="region of interest" description="Disordered" evidence="1">
    <location>
        <begin position="1"/>
        <end position="26"/>
    </location>
</feature>
<organism evidence="2 3">
    <name type="scientific">Brassica cretica</name>
    <name type="common">Mustard</name>
    <dbReference type="NCBI Taxonomy" id="69181"/>
    <lineage>
        <taxon>Eukaryota</taxon>
        <taxon>Viridiplantae</taxon>
        <taxon>Streptophyta</taxon>
        <taxon>Embryophyta</taxon>
        <taxon>Tracheophyta</taxon>
        <taxon>Spermatophyta</taxon>
        <taxon>Magnoliopsida</taxon>
        <taxon>eudicotyledons</taxon>
        <taxon>Gunneridae</taxon>
        <taxon>Pentapetalae</taxon>
        <taxon>rosids</taxon>
        <taxon>malvids</taxon>
        <taxon>Brassicales</taxon>
        <taxon>Brassicaceae</taxon>
        <taxon>Brassiceae</taxon>
        <taxon>Brassica</taxon>
    </lineage>
</organism>
<sequence>MDQNESTREKLAEKAAQRSTPRSLRDFRKTFATSCYPVSTISSSRRAAHRRRRDRAGEDLPW</sequence>
<feature type="compositionally biased region" description="Basic and acidic residues" evidence="1">
    <location>
        <begin position="1"/>
        <end position="16"/>
    </location>
</feature>
<name>A0A8S9HMB9_BRACR</name>